<sequence length="48" mass="5639">MRADCRLTNRKCYLSHCLLLPKSCQNASQSPARQSNQQLPTRSMFYEY</sequence>
<evidence type="ECO:0000313" key="2">
    <source>
        <dbReference type="EMBL" id="JAH91856.1"/>
    </source>
</evidence>
<reference evidence="2" key="1">
    <citation type="submission" date="2014-11" db="EMBL/GenBank/DDBJ databases">
        <authorList>
            <person name="Amaro Gonzalez C."/>
        </authorList>
    </citation>
    <scope>NUCLEOTIDE SEQUENCE</scope>
</reference>
<protein>
    <submittedName>
        <fullName evidence="2">Uncharacterized protein</fullName>
    </submittedName>
</protein>
<accession>A0A0E9WNK0</accession>
<dbReference type="AlphaFoldDB" id="A0A0E9WNK0"/>
<organism evidence="2">
    <name type="scientific">Anguilla anguilla</name>
    <name type="common">European freshwater eel</name>
    <name type="synonym">Muraena anguilla</name>
    <dbReference type="NCBI Taxonomy" id="7936"/>
    <lineage>
        <taxon>Eukaryota</taxon>
        <taxon>Metazoa</taxon>
        <taxon>Chordata</taxon>
        <taxon>Craniata</taxon>
        <taxon>Vertebrata</taxon>
        <taxon>Euteleostomi</taxon>
        <taxon>Actinopterygii</taxon>
        <taxon>Neopterygii</taxon>
        <taxon>Teleostei</taxon>
        <taxon>Anguilliformes</taxon>
        <taxon>Anguillidae</taxon>
        <taxon>Anguilla</taxon>
    </lineage>
</organism>
<dbReference type="EMBL" id="GBXM01016721">
    <property type="protein sequence ID" value="JAH91856.1"/>
    <property type="molecule type" value="Transcribed_RNA"/>
</dbReference>
<proteinExistence type="predicted"/>
<name>A0A0E9WNK0_ANGAN</name>
<evidence type="ECO:0000256" key="1">
    <source>
        <dbReference type="SAM" id="MobiDB-lite"/>
    </source>
</evidence>
<feature type="compositionally biased region" description="Polar residues" evidence="1">
    <location>
        <begin position="26"/>
        <end position="41"/>
    </location>
</feature>
<feature type="region of interest" description="Disordered" evidence="1">
    <location>
        <begin position="26"/>
        <end position="48"/>
    </location>
</feature>
<reference evidence="2" key="2">
    <citation type="journal article" date="2015" name="Fish Shellfish Immunol.">
        <title>Early steps in the European eel (Anguilla anguilla)-Vibrio vulnificus interaction in the gills: Role of the RtxA13 toxin.</title>
        <authorList>
            <person name="Callol A."/>
            <person name="Pajuelo D."/>
            <person name="Ebbesson L."/>
            <person name="Teles M."/>
            <person name="MacKenzie S."/>
            <person name="Amaro C."/>
        </authorList>
    </citation>
    <scope>NUCLEOTIDE SEQUENCE</scope>
</reference>